<dbReference type="CDD" id="cd00570">
    <property type="entry name" value="GST_N_family"/>
    <property type="match status" value="1"/>
</dbReference>
<feature type="domain" description="GST C-terminal" evidence="2">
    <location>
        <begin position="146"/>
        <end position="283"/>
    </location>
</feature>
<evidence type="ECO:0000313" key="4">
    <source>
        <dbReference type="EMBL" id="KAG0494347.1"/>
    </source>
</evidence>
<dbReference type="InterPro" id="IPR044617">
    <property type="entry name" value="TCHQD"/>
</dbReference>
<dbReference type="InterPro" id="IPR036282">
    <property type="entry name" value="Glutathione-S-Trfase_C_sf"/>
</dbReference>
<dbReference type="EMBL" id="JADCNL010000002">
    <property type="protein sequence ID" value="KAG0492264.1"/>
    <property type="molecule type" value="Genomic_DNA"/>
</dbReference>
<dbReference type="Proteomes" id="UP000636800">
    <property type="component" value="Chromosome 2"/>
</dbReference>
<dbReference type="Gene3D" id="3.40.30.10">
    <property type="entry name" value="Glutaredoxin"/>
    <property type="match status" value="1"/>
</dbReference>
<keyword evidence="5" id="KW-1185">Reference proteome</keyword>
<gene>
    <name evidence="4" type="ORF">HPP92_005341</name>
    <name evidence="3" type="ORF">HPP92_005662</name>
</gene>
<dbReference type="SUPFAM" id="SSF47616">
    <property type="entry name" value="GST C-terminal domain-like"/>
    <property type="match status" value="1"/>
</dbReference>
<evidence type="ECO:0000259" key="2">
    <source>
        <dbReference type="PROSITE" id="PS50405"/>
    </source>
</evidence>
<organism evidence="3 5">
    <name type="scientific">Vanilla planifolia</name>
    <name type="common">Vanilla</name>
    <dbReference type="NCBI Taxonomy" id="51239"/>
    <lineage>
        <taxon>Eukaryota</taxon>
        <taxon>Viridiplantae</taxon>
        <taxon>Streptophyta</taxon>
        <taxon>Embryophyta</taxon>
        <taxon>Tracheophyta</taxon>
        <taxon>Spermatophyta</taxon>
        <taxon>Magnoliopsida</taxon>
        <taxon>Liliopsida</taxon>
        <taxon>Asparagales</taxon>
        <taxon>Orchidaceae</taxon>
        <taxon>Vanilloideae</taxon>
        <taxon>Vanilleae</taxon>
        <taxon>Vanilla</taxon>
    </lineage>
</organism>
<dbReference type="PANTHER" id="PTHR45374:SF1">
    <property type="entry name" value="GLUTATHIONE S-TRANSFERASE TCHQD"/>
    <property type="match status" value="1"/>
</dbReference>
<dbReference type="Proteomes" id="UP000639772">
    <property type="component" value="Unassembled WGS sequence"/>
</dbReference>
<dbReference type="AlphaFoldDB" id="A0A835V998"/>
<feature type="region of interest" description="Disordered" evidence="1">
    <location>
        <begin position="1"/>
        <end position="25"/>
    </location>
</feature>
<accession>A0A835V998</accession>
<dbReference type="EMBL" id="JADCNM010000002">
    <property type="protein sequence ID" value="KAG0494347.1"/>
    <property type="molecule type" value="Genomic_DNA"/>
</dbReference>
<dbReference type="SUPFAM" id="SSF52833">
    <property type="entry name" value="Thioredoxin-like"/>
    <property type="match status" value="1"/>
</dbReference>
<name>A0A835V998_VANPL</name>
<dbReference type="PROSITE" id="PS50405">
    <property type="entry name" value="GST_CTER"/>
    <property type="match status" value="1"/>
</dbReference>
<protein>
    <recommendedName>
        <fullName evidence="2">GST C-terminal domain-containing protein</fullName>
    </recommendedName>
</protein>
<comment type="caution">
    <text evidence="3">The sequence shown here is derived from an EMBL/GenBank/DDBJ whole genome shotgun (WGS) entry which is preliminary data.</text>
</comment>
<dbReference type="InterPro" id="IPR010987">
    <property type="entry name" value="Glutathione-S-Trfase_C-like"/>
</dbReference>
<proteinExistence type="predicted"/>
<evidence type="ECO:0000313" key="3">
    <source>
        <dbReference type="EMBL" id="KAG0492264.1"/>
    </source>
</evidence>
<evidence type="ECO:0000313" key="5">
    <source>
        <dbReference type="Proteomes" id="UP000636800"/>
    </source>
</evidence>
<dbReference type="OrthoDB" id="418495at2759"/>
<evidence type="ECO:0000256" key="1">
    <source>
        <dbReference type="SAM" id="MobiDB-lite"/>
    </source>
</evidence>
<sequence>MSILGKETTVSQASKGGGDSSIRKLQDKPIVPDCNLRYPAPRPKKLEFIAAFLYHRHATIPSSILNGKPTSKNMGVSFFRMNPSAKLPVLQNGSHIIYHSLDIIQYLERVTISLNGGGDTISDEVMLWMQQIEAWNPKLFTLSHIPEKSRLFVSRFVRRVVIARMAEAPDLASVYHVKLRDAYETEEKLKDPDIIKQSEEKLVRLLDEAEKQLEETKYLAGEEFTLADSMFIPVLVRLMLLNLEEYISGRPSLLEYYKLVQQRSSYKVVIGRYFSGWRKYRTLLKTICFLCIRSMFRKY</sequence>
<dbReference type="InterPro" id="IPR036249">
    <property type="entry name" value="Thioredoxin-like_sf"/>
</dbReference>
<dbReference type="GO" id="GO:0004364">
    <property type="term" value="F:glutathione transferase activity"/>
    <property type="evidence" value="ECO:0007669"/>
    <property type="project" value="InterPro"/>
</dbReference>
<reference evidence="5 6" key="1">
    <citation type="journal article" date="2020" name="Nat. Food">
        <title>A phased Vanilla planifolia genome enables genetic improvement of flavour and production.</title>
        <authorList>
            <person name="Hasing T."/>
            <person name="Tang H."/>
            <person name="Brym M."/>
            <person name="Khazi F."/>
            <person name="Huang T."/>
            <person name="Chambers A.H."/>
        </authorList>
    </citation>
    <scope>NUCLEOTIDE SEQUENCE [LARGE SCALE GENOMIC DNA]</scope>
    <source>
        <tissue evidence="3">Leaf</tissue>
    </source>
</reference>
<dbReference type="Pfam" id="PF13410">
    <property type="entry name" value="GST_C_2"/>
    <property type="match status" value="1"/>
</dbReference>
<dbReference type="Gene3D" id="1.20.1050.10">
    <property type="match status" value="1"/>
</dbReference>
<dbReference type="PANTHER" id="PTHR45374">
    <property type="entry name" value="GLUTATHIONE S-TRANSFERASE TCHQD"/>
    <property type="match status" value="1"/>
</dbReference>
<evidence type="ECO:0000313" key="6">
    <source>
        <dbReference type="Proteomes" id="UP000639772"/>
    </source>
</evidence>